<sequence length="176" mass="19656">MRPEFETPGECRWSGKAPLCSTGCGVNEIAIAHSKWNGEQPCLFGQRSLCCISNIWARLVRMKTLILVKRLRLRHVLVGLPCLLSSLWFVRWLPSCAGCHILVGTVLVLHLCDGHFEPSHKIRPLKNMAALRIERDTQEAAPAVGPVRCPYWLAMTPQSRDNNADGPKPEILGKPQ</sequence>
<evidence type="ECO:0000313" key="1">
    <source>
        <dbReference type="EMBL" id="KAK4097650.1"/>
    </source>
</evidence>
<keyword evidence="2" id="KW-1185">Reference proteome</keyword>
<dbReference type="AlphaFoldDB" id="A0AAN6PTH0"/>
<evidence type="ECO:0000313" key="2">
    <source>
        <dbReference type="Proteomes" id="UP001305647"/>
    </source>
</evidence>
<dbReference type="EMBL" id="MU863670">
    <property type="protein sequence ID" value="KAK4097650.1"/>
    <property type="molecule type" value="Genomic_DNA"/>
</dbReference>
<organism evidence="1 2">
    <name type="scientific">Parathielavia hyrcaniae</name>
    <dbReference type="NCBI Taxonomy" id="113614"/>
    <lineage>
        <taxon>Eukaryota</taxon>
        <taxon>Fungi</taxon>
        <taxon>Dikarya</taxon>
        <taxon>Ascomycota</taxon>
        <taxon>Pezizomycotina</taxon>
        <taxon>Sordariomycetes</taxon>
        <taxon>Sordariomycetidae</taxon>
        <taxon>Sordariales</taxon>
        <taxon>Chaetomiaceae</taxon>
        <taxon>Parathielavia</taxon>
    </lineage>
</organism>
<protein>
    <submittedName>
        <fullName evidence="1">Uncharacterized protein</fullName>
    </submittedName>
</protein>
<name>A0AAN6PTH0_9PEZI</name>
<dbReference type="Proteomes" id="UP001305647">
    <property type="component" value="Unassembled WGS sequence"/>
</dbReference>
<proteinExistence type="predicted"/>
<accession>A0AAN6PTH0</accession>
<comment type="caution">
    <text evidence="1">The sequence shown here is derived from an EMBL/GenBank/DDBJ whole genome shotgun (WGS) entry which is preliminary data.</text>
</comment>
<reference evidence="1" key="2">
    <citation type="submission" date="2023-05" db="EMBL/GenBank/DDBJ databases">
        <authorList>
            <consortium name="Lawrence Berkeley National Laboratory"/>
            <person name="Steindorff A."/>
            <person name="Hensen N."/>
            <person name="Bonometti L."/>
            <person name="Westerberg I."/>
            <person name="Brannstrom I.O."/>
            <person name="Guillou S."/>
            <person name="Cros-Aarteil S."/>
            <person name="Calhoun S."/>
            <person name="Haridas S."/>
            <person name="Kuo A."/>
            <person name="Mondo S."/>
            <person name="Pangilinan J."/>
            <person name="Riley R."/>
            <person name="Labutti K."/>
            <person name="Andreopoulos B."/>
            <person name="Lipzen A."/>
            <person name="Chen C."/>
            <person name="Yanf M."/>
            <person name="Daum C."/>
            <person name="Ng V."/>
            <person name="Clum A."/>
            <person name="Ohm R."/>
            <person name="Martin F."/>
            <person name="Silar P."/>
            <person name="Natvig D."/>
            <person name="Lalanne C."/>
            <person name="Gautier V."/>
            <person name="Ament-Velasquez S.L."/>
            <person name="Kruys A."/>
            <person name="Hutchinson M.I."/>
            <person name="Powell A.J."/>
            <person name="Barry K."/>
            <person name="Miller A.N."/>
            <person name="Grigoriev I.V."/>
            <person name="Debuchy R."/>
            <person name="Gladieux P."/>
            <person name="Thoren M.H."/>
            <person name="Johannesson H."/>
        </authorList>
    </citation>
    <scope>NUCLEOTIDE SEQUENCE</scope>
    <source>
        <strain evidence="1">CBS 757.83</strain>
    </source>
</reference>
<gene>
    <name evidence="1" type="ORF">N658DRAFT_489010</name>
</gene>
<reference evidence="1" key="1">
    <citation type="journal article" date="2023" name="Mol. Phylogenet. Evol.">
        <title>Genome-scale phylogeny and comparative genomics of the fungal order Sordariales.</title>
        <authorList>
            <person name="Hensen N."/>
            <person name="Bonometti L."/>
            <person name="Westerberg I."/>
            <person name="Brannstrom I.O."/>
            <person name="Guillou S."/>
            <person name="Cros-Aarteil S."/>
            <person name="Calhoun S."/>
            <person name="Haridas S."/>
            <person name="Kuo A."/>
            <person name="Mondo S."/>
            <person name="Pangilinan J."/>
            <person name="Riley R."/>
            <person name="LaButti K."/>
            <person name="Andreopoulos B."/>
            <person name="Lipzen A."/>
            <person name="Chen C."/>
            <person name="Yan M."/>
            <person name="Daum C."/>
            <person name="Ng V."/>
            <person name="Clum A."/>
            <person name="Steindorff A."/>
            <person name="Ohm R.A."/>
            <person name="Martin F."/>
            <person name="Silar P."/>
            <person name="Natvig D.O."/>
            <person name="Lalanne C."/>
            <person name="Gautier V."/>
            <person name="Ament-Velasquez S.L."/>
            <person name="Kruys A."/>
            <person name="Hutchinson M.I."/>
            <person name="Powell A.J."/>
            <person name="Barry K."/>
            <person name="Miller A.N."/>
            <person name="Grigoriev I.V."/>
            <person name="Debuchy R."/>
            <person name="Gladieux P."/>
            <person name="Hiltunen Thoren M."/>
            <person name="Johannesson H."/>
        </authorList>
    </citation>
    <scope>NUCLEOTIDE SEQUENCE</scope>
    <source>
        <strain evidence="1">CBS 757.83</strain>
    </source>
</reference>